<evidence type="ECO:0000313" key="1">
    <source>
        <dbReference type="EMBL" id="SVA13709.1"/>
    </source>
</evidence>
<name>A0A381TD81_9ZZZZ</name>
<dbReference type="AlphaFoldDB" id="A0A381TD81"/>
<dbReference type="InterPro" id="IPR015943">
    <property type="entry name" value="WD40/YVTN_repeat-like_dom_sf"/>
</dbReference>
<dbReference type="SUPFAM" id="SSF63829">
    <property type="entry name" value="Calcium-dependent phosphotriesterase"/>
    <property type="match status" value="1"/>
</dbReference>
<dbReference type="PANTHER" id="PTHR40274">
    <property type="entry name" value="VIRGINIAMYCIN B LYASE"/>
    <property type="match status" value="1"/>
</dbReference>
<evidence type="ECO:0008006" key="2">
    <source>
        <dbReference type="Google" id="ProtNLM"/>
    </source>
</evidence>
<dbReference type="SUPFAM" id="SSF49265">
    <property type="entry name" value="Fibronectin type III"/>
    <property type="match status" value="1"/>
</dbReference>
<dbReference type="InterPro" id="IPR051344">
    <property type="entry name" value="Vgb"/>
</dbReference>
<dbReference type="InterPro" id="IPR036116">
    <property type="entry name" value="FN3_sf"/>
</dbReference>
<gene>
    <name evidence="1" type="ORF">METZ01_LOCUS66563</name>
</gene>
<protein>
    <recommendedName>
        <fullName evidence="2">Fibronectin type-III domain-containing protein</fullName>
    </recommendedName>
</protein>
<proteinExistence type="predicted"/>
<dbReference type="EMBL" id="UINC01004354">
    <property type="protein sequence ID" value="SVA13709.1"/>
    <property type="molecule type" value="Genomic_DNA"/>
</dbReference>
<dbReference type="PANTHER" id="PTHR40274:SF3">
    <property type="entry name" value="VIRGINIAMYCIN B LYASE"/>
    <property type="match status" value="1"/>
</dbReference>
<reference evidence="1" key="1">
    <citation type="submission" date="2018-05" db="EMBL/GenBank/DDBJ databases">
        <authorList>
            <person name="Lanie J.A."/>
            <person name="Ng W.-L."/>
            <person name="Kazmierczak K.M."/>
            <person name="Andrzejewski T.M."/>
            <person name="Davidsen T.M."/>
            <person name="Wayne K.J."/>
            <person name="Tettelin H."/>
            <person name="Glass J.I."/>
            <person name="Rusch D."/>
            <person name="Podicherti R."/>
            <person name="Tsui H.-C.T."/>
            <person name="Winkler M.E."/>
        </authorList>
    </citation>
    <scope>NUCLEOTIDE SEQUENCE</scope>
</reference>
<dbReference type="Gene3D" id="2.130.10.10">
    <property type="entry name" value="YVTN repeat-like/Quinoprotein amine dehydrogenase"/>
    <property type="match status" value="1"/>
</dbReference>
<sequence>MMRSTLPRAPANPTPYVRVRRWWVQIVLAVFVAASVAASPTFWRISTQAEFLEGDISSLTIDADGHLGLGPVTDEFFDTTAPVLWSLAAASDGALWAGSGSDGRLYRVTPEGREETIFEADETDIYTISSGRDGAVFAASSPEGRVYRVDRNGGVTTVLEPDATYIWALVVAPNGSLFVGTGDPARIYRVDPDANESEVVFESDATHVLCLALEPSGSLLAGTESPGQVLRIEPEGSAFVLLDTPYDEIRTLRLRPDGAVIAVAVAGQKQGTTSPTAVPTPATVSVTPSVSVTTSVTALVSSEAQASQSSGIGNNTSGTGEGAVYRIAPDGLWDRLWSSDTDAPYDAIIDATGALLVGTGPKGKIYRVINDPPRTILLGRAPARQITRFLEGADGAVRYATANPGKVVQLTSALASRGVYVSAVRDAETVAKWGTISWRGSTPGGSRIELASRSGNTEIPNATWSDWSAPYADGKGSLISSPNARYLQWRATLIAGDASPRLTSVTAAYLPRNLRPEVTKVTVHPPGTVFLESFSSGDPALAGLEEEPTSNTAGSARALGRQSYRKGLQTFVWEASDANGDTLRYTVSFQPEGQTLWQTLQADLVDSVFAWDTTLTPDGAYRIKISATDAPDNSPQNTLVGQRESPVFDIDNSAPRVEILGVEQQGDQASLAFHVSDTHSPIRHVEIREGTGPWRVVYPTDGIPDGLLEEFLVSIVGDENSAVIRATDALANTVTVSGR</sequence>
<organism evidence="1">
    <name type="scientific">marine metagenome</name>
    <dbReference type="NCBI Taxonomy" id="408172"/>
    <lineage>
        <taxon>unclassified sequences</taxon>
        <taxon>metagenomes</taxon>
        <taxon>ecological metagenomes</taxon>
    </lineage>
</organism>
<accession>A0A381TD81</accession>